<organism evidence="2 3">
    <name type="scientific">Mucuna pruriens</name>
    <name type="common">Velvet bean</name>
    <name type="synonym">Dolichos pruriens</name>
    <dbReference type="NCBI Taxonomy" id="157652"/>
    <lineage>
        <taxon>Eukaryota</taxon>
        <taxon>Viridiplantae</taxon>
        <taxon>Streptophyta</taxon>
        <taxon>Embryophyta</taxon>
        <taxon>Tracheophyta</taxon>
        <taxon>Spermatophyta</taxon>
        <taxon>Magnoliopsida</taxon>
        <taxon>eudicotyledons</taxon>
        <taxon>Gunneridae</taxon>
        <taxon>Pentapetalae</taxon>
        <taxon>rosids</taxon>
        <taxon>fabids</taxon>
        <taxon>Fabales</taxon>
        <taxon>Fabaceae</taxon>
        <taxon>Papilionoideae</taxon>
        <taxon>50 kb inversion clade</taxon>
        <taxon>NPAAA clade</taxon>
        <taxon>indigoferoid/millettioid clade</taxon>
        <taxon>Phaseoleae</taxon>
        <taxon>Mucuna</taxon>
    </lineage>
</organism>
<evidence type="ECO:0000313" key="2">
    <source>
        <dbReference type="EMBL" id="RDX83774.1"/>
    </source>
</evidence>
<feature type="region of interest" description="Disordered" evidence="1">
    <location>
        <begin position="19"/>
        <end position="76"/>
    </location>
</feature>
<evidence type="ECO:0000256" key="1">
    <source>
        <dbReference type="SAM" id="MobiDB-lite"/>
    </source>
</evidence>
<protein>
    <submittedName>
        <fullName evidence="2">Uncharacterized protein</fullName>
    </submittedName>
</protein>
<gene>
    <name evidence="2" type="ORF">CR513_35276</name>
</gene>
<feature type="non-terminal residue" evidence="2">
    <location>
        <position position="1"/>
    </location>
</feature>
<feature type="compositionally biased region" description="Basic and acidic residues" evidence="1">
    <location>
        <begin position="20"/>
        <end position="63"/>
    </location>
</feature>
<proteinExistence type="predicted"/>
<dbReference type="EMBL" id="QJKJ01007251">
    <property type="protein sequence ID" value="RDX83774.1"/>
    <property type="molecule type" value="Genomic_DNA"/>
</dbReference>
<comment type="caution">
    <text evidence="2">The sequence shown here is derived from an EMBL/GenBank/DDBJ whole genome shotgun (WGS) entry which is preliminary data.</text>
</comment>
<accession>A0A371FZN0</accession>
<keyword evidence="3" id="KW-1185">Reference proteome</keyword>
<sequence length="76" mass="9031">MVRVSQDLQPFDGIVQTVKKRMEDEKRTTDDHVMRDRSRTLGRDRDWVQDRSRNRRGVNREPRAGPPSSRNDCYNS</sequence>
<dbReference type="Proteomes" id="UP000257109">
    <property type="component" value="Unassembled WGS sequence"/>
</dbReference>
<reference evidence="2" key="1">
    <citation type="submission" date="2018-05" db="EMBL/GenBank/DDBJ databases">
        <title>Draft genome of Mucuna pruriens seed.</title>
        <authorList>
            <person name="Nnadi N.E."/>
            <person name="Vos R."/>
            <person name="Hasami M.H."/>
            <person name="Devisetty U.K."/>
            <person name="Aguiy J.C."/>
        </authorList>
    </citation>
    <scope>NUCLEOTIDE SEQUENCE [LARGE SCALE GENOMIC DNA]</scope>
    <source>
        <strain evidence="2">JCA_2017</strain>
    </source>
</reference>
<name>A0A371FZN0_MUCPR</name>
<dbReference type="AlphaFoldDB" id="A0A371FZN0"/>
<evidence type="ECO:0000313" key="3">
    <source>
        <dbReference type="Proteomes" id="UP000257109"/>
    </source>
</evidence>